<dbReference type="Proteomes" id="UP000019482">
    <property type="component" value="Unassembled WGS sequence"/>
</dbReference>
<feature type="transmembrane region" description="Helical" evidence="5">
    <location>
        <begin position="127"/>
        <end position="153"/>
    </location>
</feature>
<feature type="transmembrane region" description="Helical" evidence="5">
    <location>
        <begin position="221"/>
        <end position="252"/>
    </location>
</feature>
<feature type="transmembrane region" description="Helical" evidence="5">
    <location>
        <begin position="363"/>
        <end position="381"/>
    </location>
</feature>
<evidence type="ECO:0000256" key="2">
    <source>
        <dbReference type="ARBA" id="ARBA00022692"/>
    </source>
</evidence>
<dbReference type="Pfam" id="PF04932">
    <property type="entry name" value="Wzy_C"/>
    <property type="match status" value="1"/>
</dbReference>
<protein>
    <submittedName>
        <fullName evidence="7">Membrane protein</fullName>
    </submittedName>
</protein>
<dbReference type="AlphaFoldDB" id="W6NF13"/>
<feature type="transmembrane region" description="Helical" evidence="5">
    <location>
        <begin position="330"/>
        <end position="351"/>
    </location>
</feature>
<dbReference type="GeneID" id="29419715"/>
<feature type="transmembrane region" description="Helical" evidence="5">
    <location>
        <begin position="68"/>
        <end position="90"/>
    </location>
</feature>
<dbReference type="InterPro" id="IPR051533">
    <property type="entry name" value="WaaL-like"/>
</dbReference>
<dbReference type="GO" id="GO:0016020">
    <property type="term" value="C:membrane"/>
    <property type="evidence" value="ECO:0007669"/>
    <property type="project" value="UniProtKB-SubCell"/>
</dbReference>
<dbReference type="InterPro" id="IPR007016">
    <property type="entry name" value="O-antigen_ligase-rel_domated"/>
</dbReference>
<dbReference type="RefSeq" id="WP_017752852.1">
    <property type="nucleotide sequence ID" value="NZ_CBXI010000008.1"/>
</dbReference>
<feature type="transmembrane region" description="Helical" evidence="5">
    <location>
        <begin position="173"/>
        <end position="189"/>
    </location>
</feature>
<keyword evidence="3 5" id="KW-1133">Transmembrane helix</keyword>
<evidence type="ECO:0000259" key="6">
    <source>
        <dbReference type="Pfam" id="PF04932"/>
    </source>
</evidence>
<evidence type="ECO:0000313" key="7">
    <source>
        <dbReference type="EMBL" id="CDL90682.1"/>
    </source>
</evidence>
<keyword evidence="4 5" id="KW-0472">Membrane</keyword>
<dbReference type="EMBL" id="CBXI010000008">
    <property type="protein sequence ID" value="CDL90682.1"/>
    <property type="molecule type" value="Genomic_DNA"/>
</dbReference>
<feature type="domain" description="O-antigen ligase-related" evidence="6">
    <location>
        <begin position="206"/>
        <end position="339"/>
    </location>
</feature>
<feature type="transmembrane region" description="Helical" evidence="5">
    <location>
        <begin position="7"/>
        <end position="25"/>
    </location>
</feature>
<proteinExistence type="predicted"/>
<evidence type="ECO:0000256" key="5">
    <source>
        <dbReference type="SAM" id="Phobius"/>
    </source>
</evidence>
<evidence type="ECO:0000256" key="4">
    <source>
        <dbReference type="ARBA" id="ARBA00023136"/>
    </source>
</evidence>
<feature type="transmembrane region" description="Helical" evidence="5">
    <location>
        <begin position="37"/>
        <end position="56"/>
    </location>
</feature>
<feature type="transmembrane region" description="Helical" evidence="5">
    <location>
        <begin position="198"/>
        <end position="215"/>
    </location>
</feature>
<evidence type="ECO:0000313" key="8">
    <source>
        <dbReference type="Proteomes" id="UP000019482"/>
    </source>
</evidence>
<dbReference type="PANTHER" id="PTHR37422:SF17">
    <property type="entry name" value="O-ANTIGEN LIGASE"/>
    <property type="match status" value="1"/>
</dbReference>
<keyword evidence="8" id="KW-1185">Reference proteome</keyword>
<evidence type="ECO:0000256" key="3">
    <source>
        <dbReference type="ARBA" id="ARBA00022989"/>
    </source>
</evidence>
<sequence length="419" mass="48058">MAIYDLILYLSIYLYIIIMPLIYSKYKFMNISFNGDIWLVIVVIIYLVGLVFFKDTRRRFTLGIKEFFTNYLSLSILALIIIMLISFIYAEDITSSISSTSRFISYIVIYFIILCEGSKRKFLKGILLSYICVSLIIGVVGIFDYINGIGIVQAGEGVQRIRIASTLENSNNLGAYFILIIFPTIMLAIKKTDKKKKIFYIISTCIFLANIVFSFSRNAWIAFIIGCIIFGVIYSLKFLFVLIPIVGISSFIPQIRDRLKEITDIGQNTSRIKIWDVAIMIIKDHTIKGVGNGNFEEAAARYMYQRPGLKTSNFVPKHPHNIFLEMQSEIGIFGSAAFIAIIISIIIKLVYFVKNVRDKFYSAFYKGFFVSFIVFLIMNLLDDFFSAPKVIVFFWIIIAVLQAYEIECDDNPVEIKNIF</sequence>
<dbReference type="OrthoDB" id="9806320at2"/>
<keyword evidence="2 5" id="KW-0812">Transmembrane</keyword>
<gene>
    <name evidence="7" type="ORF">CTDIVETGP_0752</name>
</gene>
<feature type="transmembrane region" description="Helical" evidence="5">
    <location>
        <begin position="388"/>
        <end position="404"/>
    </location>
</feature>
<comment type="caution">
    <text evidence="7">The sequence shown here is derived from an EMBL/GenBank/DDBJ whole genome shotgun (WGS) entry which is preliminary data.</text>
</comment>
<accession>W6NF13</accession>
<feature type="transmembrane region" description="Helical" evidence="5">
    <location>
        <begin position="96"/>
        <end position="115"/>
    </location>
</feature>
<name>W6NF13_CLOTY</name>
<organism evidence="7 8">
    <name type="scientific">Clostridium tyrobutyricum DIVETGP</name>
    <dbReference type="NCBI Taxonomy" id="1408889"/>
    <lineage>
        <taxon>Bacteria</taxon>
        <taxon>Bacillati</taxon>
        <taxon>Bacillota</taxon>
        <taxon>Clostridia</taxon>
        <taxon>Eubacteriales</taxon>
        <taxon>Clostridiaceae</taxon>
        <taxon>Clostridium</taxon>
    </lineage>
</organism>
<evidence type="ECO:0000256" key="1">
    <source>
        <dbReference type="ARBA" id="ARBA00004141"/>
    </source>
</evidence>
<dbReference type="PANTHER" id="PTHR37422">
    <property type="entry name" value="TEICHURONIC ACID BIOSYNTHESIS PROTEIN TUAE"/>
    <property type="match status" value="1"/>
</dbReference>
<reference evidence="7 8" key="1">
    <citation type="journal article" date="2015" name="Genome Announc.">
        <title>Draft Genome Sequence of Clostridium tyrobutyricum Strain DIVETGP, Isolated from Cow's Milk for Grana Padano Production.</title>
        <authorList>
            <person name="Soggiu A."/>
            <person name="Piras C."/>
            <person name="Gaiarsa S."/>
            <person name="Sassera D."/>
            <person name="Roncada P."/>
            <person name="Bendixen E."/>
            <person name="Brasca M."/>
            <person name="Bonizzi L."/>
        </authorList>
    </citation>
    <scope>NUCLEOTIDE SEQUENCE [LARGE SCALE GENOMIC DNA]</scope>
    <source>
        <strain evidence="7 8">DIVETGP</strain>
    </source>
</reference>
<comment type="subcellular location">
    <subcellularLocation>
        <location evidence="1">Membrane</location>
        <topology evidence="1">Multi-pass membrane protein</topology>
    </subcellularLocation>
</comment>